<evidence type="ECO:0008006" key="7">
    <source>
        <dbReference type="Google" id="ProtNLM"/>
    </source>
</evidence>
<name>A0ABP9BJW0_9MICC</name>
<keyword evidence="1" id="KW-0328">Glycosyltransferase</keyword>
<dbReference type="RefSeq" id="WP_251380704.1">
    <property type="nucleotide sequence ID" value="NZ_BAABKP010000002.1"/>
</dbReference>
<dbReference type="Gene3D" id="3.40.50.2000">
    <property type="entry name" value="Glycogen Phosphorylase B"/>
    <property type="match status" value="2"/>
</dbReference>
<dbReference type="Pfam" id="PF00534">
    <property type="entry name" value="Glycos_transf_1"/>
    <property type="match status" value="1"/>
</dbReference>
<dbReference type="EMBL" id="BAABKP010000002">
    <property type="protein sequence ID" value="GAA4796365.1"/>
    <property type="molecule type" value="Genomic_DNA"/>
</dbReference>
<feature type="domain" description="Glycosyltransferase subfamily 4-like N-terminal" evidence="4">
    <location>
        <begin position="12"/>
        <end position="138"/>
    </location>
</feature>
<evidence type="ECO:0000259" key="4">
    <source>
        <dbReference type="Pfam" id="PF13439"/>
    </source>
</evidence>
<evidence type="ECO:0000313" key="5">
    <source>
        <dbReference type="EMBL" id="GAA4796365.1"/>
    </source>
</evidence>
<evidence type="ECO:0000313" key="6">
    <source>
        <dbReference type="Proteomes" id="UP001500187"/>
    </source>
</evidence>
<reference evidence="6" key="1">
    <citation type="journal article" date="2019" name="Int. J. Syst. Evol. Microbiol.">
        <title>The Global Catalogue of Microorganisms (GCM) 10K type strain sequencing project: providing services to taxonomists for standard genome sequencing and annotation.</title>
        <authorList>
            <consortium name="The Broad Institute Genomics Platform"/>
            <consortium name="The Broad Institute Genome Sequencing Center for Infectious Disease"/>
            <person name="Wu L."/>
            <person name="Ma J."/>
        </authorList>
    </citation>
    <scope>NUCLEOTIDE SEQUENCE [LARGE SCALE GENOMIC DNA]</scope>
    <source>
        <strain evidence="6">JCM 18541</strain>
    </source>
</reference>
<evidence type="ECO:0000256" key="1">
    <source>
        <dbReference type="ARBA" id="ARBA00022676"/>
    </source>
</evidence>
<gene>
    <name evidence="5" type="ORF">GCM10023352_14700</name>
</gene>
<keyword evidence="6" id="KW-1185">Reference proteome</keyword>
<dbReference type="Proteomes" id="UP001500187">
    <property type="component" value="Unassembled WGS sequence"/>
</dbReference>
<protein>
    <recommendedName>
        <fullName evidence="7">D-inositol 3-phosphate glycosyltransferase</fullName>
    </recommendedName>
</protein>
<proteinExistence type="predicted"/>
<dbReference type="PANTHER" id="PTHR12526:SF510">
    <property type="entry name" value="D-INOSITOL 3-PHOSPHATE GLYCOSYLTRANSFERASE"/>
    <property type="match status" value="1"/>
</dbReference>
<accession>A0ABP9BJW0</accession>
<organism evidence="5 6">
    <name type="scientific">Rothia endophytica</name>
    <dbReference type="NCBI Taxonomy" id="1324766"/>
    <lineage>
        <taxon>Bacteria</taxon>
        <taxon>Bacillati</taxon>
        <taxon>Actinomycetota</taxon>
        <taxon>Actinomycetes</taxon>
        <taxon>Micrococcales</taxon>
        <taxon>Micrococcaceae</taxon>
        <taxon>Rothia</taxon>
    </lineage>
</organism>
<evidence type="ECO:0000256" key="2">
    <source>
        <dbReference type="ARBA" id="ARBA00022679"/>
    </source>
</evidence>
<dbReference type="Pfam" id="PF13439">
    <property type="entry name" value="Glyco_transf_4"/>
    <property type="match status" value="1"/>
</dbReference>
<dbReference type="CDD" id="cd03801">
    <property type="entry name" value="GT4_PimA-like"/>
    <property type="match status" value="1"/>
</dbReference>
<evidence type="ECO:0000259" key="3">
    <source>
        <dbReference type="Pfam" id="PF00534"/>
    </source>
</evidence>
<sequence length="345" mass="37522">MDIVIATNNGDMGGGEVMLLNIARALRTLGHKVTVVGPAQPDELLDAARDEGFTTLALPATDRKTYMAQLRAWRARNRNALLWCNGLVPSLATAGDKNRIVHLHQLPAGSQKVAYRLAKKGARAVLVPSHFMASHIKNATVLENWVTGASQPLARAVPASRIRVGFLGRPSLIKGTHTLSVALTSLNSAGGYTYQLVIGGTAKFVDSTSQDQVKQSLEELGNHVELLGWVTPEELFAQTDVLVVPSEVEESFGLVAAEAMSARQPLIISNAGALPEVLGEGYPWIFRQADSDHLAAVLGSITEQLITGDEKLEEILSQNYWRWQENYSPDAGKERIRRLLQDFEG</sequence>
<dbReference type="InterPro" id="IPR001296">
    <property type="entry name" value="Glyco_trans_1"/>
</dbReference>
<keyword evidence="2" id="KW-0808">Transferase</keyword>
<dbReference type="SUPFAM" id="SSF53756">
    <property type="entry name" value="UDP-Glycosyltransferase/glycogen phosphorylase"/>
    <property type="match status" value="1"/>
</dbReference>
<dbReference type="PANTHER" id="PTHR12526">
    <property type="entry name" value="GLYCOSYLTRANSFERASE"/>
    <property type="match status" value="1"/>
</dbReference>
<comment type="caution">
    <text evidence="5">The sequence shown here is derived from an EMBL/GenBank/DDBJ whole genome shotgun (WGS) entry which is preliminary data.</text>
</comment>
<feature type="domain" description="Glycosyl transferase family 1" evidence="3">
    <location>
        <begin position="161"/>
        <end position="302"/>
    </location>
</feature>
<dbReference type="InterPro" id="IPR028098">
    <property type="entry name" value="Glyco_trans_4-like_N"/>
</dbReference>